<dbReference type="Gene3D" id="1.20.1560.10">
    <property type="entry name" value="ABC transporter type 1, transmembrane domain"/>
    <property type="match status" value="1"/>
</dbReference>
<reference evidence="6" key="1">
    <citation type="journal article" date="2014" name="Front. Microbiol.">
        <title>High frequency of phylogenetically diverse reductive dehalogenase-homologous genes in deep subseafloor sedimentary metagenomes.</title>
        <authorList>
            <person name="Kawai M."/>
            <person name="Futagami T."/>
            <person name="Toyoda A."/>
            <person name="Takaki Y."/>
            <person name="Nishi S."/>
            <person name="Hori S."/>
            <person name="Arai W."/>
            <person name="Tsubouchi T."/>
            <person name="Morono Y."/>
            <person name="Uchiyama I."/>
            <person name="Ito T."/>
            <person name="Fujiyama A."/>
            <person name="Inagaki F."/>
            <person name="Takami H."/>
        </authorList>
    </citation>
    <scope>NUCLEOTIDE SEQUENCE</scope>
    <source>
        <strain evidence="6">Expedition CK06-06</strain>
    </source>
</reference>
<evidence type="ECO:0000256" key="2">
    <source>
        <dbReference type="ARBA" id="ARBA00022989"/>
    </source>
</evidence>
<evidence type="ECO:0000256" key="1">
    <source>
        <dbReference type="ARBA" id="ARBA00022692"/>
    </source>
</evidence>
<feature type="transmembrane region" description="Helical" evidence="4">
    <location>
        <begin position="47"/>
        <end position="68"/>
    </location>
</feature>
<dbReference type="EMBL" id="BART01016248">
    <property type="protein sequence ID" value="GAG79311.1"/>
    <property type="molecule type" value="Genomic_DNA"/>
</dbReference>
<feature type="transmembrane region" description="Helical" evidence="4">
    <location>
        <begin position="88"/>
        <end position="108"/>
    </location>
</feature>
<dbReference type="GO" id="GO:0016020">
    <property type="term" value="C:membrane"/>
    <property type="evidence" value="ECO:0007669"/>
    <property type="project" value="InterPro"/>
</dbReference>
<dbReference type="InterPro" id="IPR036640">
    <property type="entry name" value="ABC1_TM_sf"/>
</dbReference>
<dbReference type="Pfam" id="PF00664">
    <property type="entry name" value="ABC_membrane"/>
    <property type="match status" value="1"/>
</dbReference>
<keyword evidence="1 4" id="KW-0812">Transmembrane</keyword>
<proteinExistence type="predicted"/>
<accession>X1C4K7</accession>
<keyword evidence="2 4" id="KW-1133">Transmembrane helix</keyword>
<organism evidence="6">
    <name type="scientific">marine sediment metagenome</name>
    <dbReference type="NCBI Taxonomy" id="412755"/>
    <lineage>
        <taxon>unclassified sequences</taxon>
        <taxon>metagenomes</taxon>
        <taxon>ecological metagenomes</taxon>
    </lineage>
</organism>
<protein>
    <recommendedName>
        <fullName evidence="5">ABC transmembrane type-1 domain-containing protein</fullName>
    </recommendedName>
</protein>
<dbReference type="PROSITE" id="PS50929">
    <property type="entry name" value="ABC_TM1F"/>
    <property type="match status" value="1"/>
</dbReference>
<evidence type="ECO:0000256" key="3">
    <source>
        <dbReference type="ARBA" id="ARBA00023136"/>
    </source>
</evidence>
<keyword evidence="3 4" id="KW-0472">Membrane</keyword>
<feature type="domain" description="ABC transmembrane type-1" evidence="5">
    <location>
        <begin position="50"/>
        <end position="158"/>
    </location>
</feature>
<dbReference type="InterPro" id="IPR011527">
    <property type="entry name" value="ABC1_TM_dom"/>
</dbReference>
<evidence type="ECO:0000256" key="4">
    <source>
        <dbReference type="SAM" id="Phobius"/>
    </source>
</evidence>
<evidence type="ECO:0000313" key="6">
    <source>
        <dbReference type="EMBL" id="GAG79311.1"/>
    </source>
</evidence>
<gene>
    <name evidence="6" type="ORF">S01H4_31301</name>
</gene>
<name>X1C4K7_9ZZZZ</name>
<dbReference type="GO" id="GO:0140359">
    <property type="term" value="F:ABC-type transporter activity"/>
    <property type="evidence" value="ECO:0007669"/>
    <property type="project" value="InterPro"/>
</dbReference>
<feature type="non-terminal residue" evidence="6">
    <location>
        <position position="158"/>
    </location>
</feature>
<comment type="caution">
    <text evidence="6">The sequence shown here is derived from an EMBL/GenBank/DDBJ whole genome shotgun (WGS) entry which is preliminary data.</text>
</comment>
<dbReference type="GO" id="GO:0005524">
    <property type="term" value="F:ATP binding"/>
    <property type="evidence" value="ECO:0007669"/>
    <property type="project" value="InterPro"/>
</dbReference>
<dbReference type="AlphaFoldDB" id="X1C4K7"/>
<dbReference type="SUPFAM" id="SSF90123">
    <property type="entry name" value="ABC transporter transmembrane region"/>
    <property type="match status" value="1"/>
</dbReference>
<sequence length="158" mass="17851">MIKILAELVSPQLKKEKRDPKDEDSYKGSTFKVIKRLIHYVGINKRLTYLLVLFITSNVIFSWITPLIFRSLVDDGLGGGIGATQGNIEIIIVLGSIFFSVTVVGVITRIAQGYIISKLATNTMYNLRSELFTKFQYLGLDYHESPKRTTGKKINYLT</sequence>
<evidence type="ECO:0000259" key="5">
    <source>
        <dbReference type="PROSITE" id="PS50929"/>
    </source>
</evidence>